<feature type="compositionally biased region" description="Basic and acidic residues" evidence="1">
    <location>
        <begin position="81"/>
        <end position="95"/>
    </location>
</feature>
<organism evidence="2 3">
    <name type="scientific">Actinomycetospora atypica</name>
    <dbReference type="NCBI Taxonomy" id="1290095"/>
    <lineage>
        <taxon>Bacteria</taxon>
        <taxon>Bacillati</taxon>
        <taxon>Actinomycetota</taxon>
        <taxon>Actinomycetes</taxon>
        <taxon>Pseudonocardiales</taxon>
        <taxon>Pseudonocardiaceae</taxon>
        <taxon>Actinomycetospora</taxon>
    </lineage>
</organism>
<gene>
    <name evidence="2" type="ORF">ACFPBZ_05045</name>
</gene>
<protein>
    <submittedName>
        <fullName evidence="2">Uncharacterized protein</fullName>
    </submittedName>
</protein>
<evidence type="ECO:0000313" key="3">
    <source>
        <dbReference type="Proteomes" id="UP001595947"/>
    </source>
</evidence>
<keyword evidence="3" id="KW-1185">Reference proteome</keyword>
<sequence>MVTIASIGLISHKVSGELAGNTDAGKAKERGELVRPVTKESTAGSIDAAVTKGLNEIGKGAGGLGSQGAEQVAETIHARRKASEEDERHGGEPRQRGLVAGADVEAAEVRRAN</sequence>
<feature type="region of interest" description="Disordered" evidence="1">
    <location>
        <begin position="61"/>
        <end position="113"/>
    </location>
</feature>
<evidence type="ECO:0000256" key="1">
    <source>
        <dbReference type="SAM" id="MobiDB-lite"/>
    </source>
</evidence>
<reference evidence="3" key="1">
    <citation type="journal article" date="2019" name="Int. J. Syst. Evol. Microbiol.">
        <title>The Global Catalogue of Microorganisms (GCM) 10K type strain sequencing project: providing services to taxonomists for standard genome sequencing and annotation.</title>
        <authorList>
            <consortium name="The Broad Institute Genomics Platform"/>
            <consortium name="The Broad Institute Genome Sequencing Center for Infectious Disease"/>
            <person name="Wu L."/>
            <person name="Ma J."/>
        </authorList>
    </citation>
    <scope>NUCLEOTIDE SEQUENCE [LARGE SCALE GENOMIC DNA]</scope>
    <source>
        <strain evidence="3">CGMCC 4.7093</strain>
    </source>
</reference>
<evidence type="ECO:0000313" key="2">
    <source>
        <dbReference type="EMBL" id="MFC5061562.1"/>
    </source>
</evidence>
<name>A0ABV9YI92_9PSEU</name>
<dbReference type="EMBL" id="JBHSIV010000004">
    <property type="protein sequence ID" value="MFC5061562.1"/>
    <property type="molecule type" value="Genomic_DNA"/>
</dbReference>
<dbReference type="Proteomes" id="UP001595947">
    <property type="component" value="Unassembled WGS sequence"/>
</dbReference>
<dbReference type="RefSeq" id="WP_378034916.1">
    <property type="nucleotide sequence ID" value="NZ_JBHSIV010000004.1"/>
</dbReference>
<proteinExistence type="predicted"/>
<accession>A0ABV9YI92</accession>
<feature type="region of interest" description="Disordered" evidence="1">
    <location>
        <begin position="17"/>
        <end position="39"/>
    </location>
</feature>
<comment type="caution">
    <text evidence="2">The sequence shown here is derived from an EMBL/GenBank/DDBJ whole genome shotgun (WGS) entry which is preliminary data.</text>
</comment>